<dbReference type="PRINTS" id="PR00455">
    <property type="entry name" value="HTHTETR"/>
</dbReference>
<dbReference type="AlphaFoldDB" id="A0A7W8J798"/>
<dbReference type="Proteomes" id="UP000569092">
    <property type="component" value="Unassembled WGS sequence"/>
</dbReference>
<organism evidence="7 8">
    <name type="scientific">Tunturiibacter lichenicola</name>
    <dbReference type="NCBI Taxonomy" id="2051959"/>
    <lineage>
        <taxon>Bacteria</taxon>
        <taxon>Pseudomonadati</taxon>
        <taxon>Acidobacteriota</taxon>
        <taxon>Terriglobia</taxon>
        <taxon>Terriglobales</taxon>
        <taxon>Acidobacteriaceae</taxon>
        <taxon>Tunturiibacter</taxon>
    </lineage>
</organism>
<evidence type="ECO:0000256" key="4">
    <source>
        <dbReference type="PROSITE-ProRule" id="PRU00335"/>
    </source>
</evidence>
<name>A0A7W8J798_9BACT</name>
<dbReference type="EMBL" id="JACHDZ010000002">
    <property type="protein sequence ID" value="MBB5343855.1"/>
    <property type="molecule type" value="Genomic_DNA"/>
</dbReference>
<dbReference type="Gene3D" id="1.10.10.60">
    <property type="entry name" value="Homeodomain-like"/>
    <property type="match status" value="1"/>
</dbReference>
<keyword evidence="3" id="KW-0804">Transcription</keyword>
<protein>
    <submittedName>
        <fullName evidence="7">AcrR family transcriptional regulator</fullName>
    </submittedName>
</protein>
<evidence type="ECO:0000256" key="3">
    <source>
        <dbReference type="ARBA" id="ARBA00023163"/>
    </source>
</evidence>
<evidence type="ECO:0000259" key="6">
    <source>
        <dbReference type="PROSITE" id="PS50977"/>
    </source>
</evidence>
<dbReference type="InterPro" id="IPR050109">
    <property type="entry name" value="HTH-type_TetR-like_transc_reg"/>
</dbReference>
<proteinExistence type="predicted"/>
<dbReference type="Pfam" id="PF00440">
    <property type="entry name" value="TetR_N"/>
    <property type="match status" value="1"/>
</dbReference>
<evidence type="ECO:0000256" key="5">
    <source>
        <dbReference type="SAM" id="MobiDB-lite"/>
    </source>
</evidence>
<feature type="compositionally biased region" description="Basic and acidic residues" evidence="5">
    <location>
        <begin position="1"/>
        <end position="11"/>
    </location>
</feature>
<feature type="region of interest" description="Disordered" evidence="5">
    <location>
        <begin position="1"/>
        <end position="21"/>
    </location>
</feature>
<dbReference type="SUPFAM" id="SSF46689">
    <property type="entry name" value="Homeodomain-like"/>
    <property type="match status" value="1"/>
</dbReference>
<evidence type="ECO:0000313" key="7">
    <source>
        <dbReference type="EMBL" id="MBB5343855.1"/>
    </source>
</evidence>
<dbReference type="PANTHER" id="PTHR30055">
    <property type="entry name" value="HTH-TYPE TRANSCRIPTIONAL REGULATOR RUTR"/>
    <property type="match status" value="1"/>
</dbReference>
<dbReference type="Pfam" id="PF16859">
    <property type="entry name" value="TetR_C_11"/>
    <property type="match status" value="1"/>
</dbReference>
<dbReference type="PROSITE" id="PS50977">
    <property type="entry name" value="HTH_TETR_2"/>
    <property type="match status" value="1"/>
</dbReference>
<evidence type="ECO:0000256" key="1">
    <source>
        <dbReference type="ARBA" id="ARBA00023015"/>
    </source>
</evidence>
<dbReference type="InterPro" id="IPR001647">
    <property type="entry name" value="HTH_TetR"/>
</dbReference>
<dbReference type="InterPro" id="IPR009057">
    <property type="entry name" value="Homeodomain-like_sf"/>
</dbReference>
<comment type="caution">
    <text evidence="7">The sequence shown here is derived from an EMBL/GenBank/DDBJ whole genome shotgun (WGS) entry which is preliminary data.</text>
</comment>
<dbReference type="GO" id="GO:0000976">
    <property type="term" value="F:transcription cis-regulatory region binding"/>
    <property type="evidence" value="ECO:0007669"/>
    <property type="project" value="TreeGrafter"/>
</dbReference>
<dbReference type="Gene3D" id="1.10.357.10">
    <property type="entry name" value="Tetracycline Repressor, domain 2"/>
    <property type="match status" value="1"/>
</dbReference>
<sequence>MRKQQTLEHAEKPKKRGRHRSLEAKSAILKATLQLLERESLRKVTADAIARRAGVSKATIYKWWPNKSMVALDAYLAGMTDRVATPDTGSAEEDFTEQLKSLTAFYTSTLGRLFCQFIAEGQSDPGFLASFRERFLYARRDAARVMWRRGVDRGEIRSAVDGEIVLDLIYGPTIFRLLAGHGSLNDSESEAMVEAVFGGLRRLDYQRRPQKKAGSLVKRRNGQR</sequence>
<accession>A0A7W8J798</accession>
<gene>
    <name evidence="7" type="ORF">HDF10_001830</name>
</gene>
<dbReference type="InterPro" id="IPR011075">
    <property type="entry name" value="TetR_C"/>
</dbReference>
<dbReference type="PANTHER" id="PTHR30055:SF148">
    <property type="entry name" value="TETR-FAMILY TRANSCRIPTIONAL REGULATOR"/>
    <property type="match status" value="1"/>
</dbReference>
<dbReference type="GO" id="GO:0003700">
    <property type="term" value="F:DNA-binding transcription factor activity"/>
    <property type="evidence" value="ECO:0007669"/>
    <property type="project" value="TreeGrafter"/>
</dbReference>
<feature type="domain" description="HTH tetR-type" evidence="6">
    <location>
        <begin position="22"/>
        <end position="82"/>
    </location>
</feature>
<evidence type="ECO:0000256" key="2">
    <source>
        <dbReference type="ARBA" id="ARBA00023125"/>
    </source>
</evidence>
<feature type="DNA-binding region" description="H-T-H motif" evidence="4">
    <location>
        <begin position="45"/>
        <end position="64"/>
    </location>
</feature>
<dbReference type="InterPro" id="IPR036271">
    <property type="entry name" value="Tet_transcr_reg_TetR-rel_C_sf"/>
</dbReference>
<keyword evidence="1" id="KW-0805">Transcription regulation</keyword>
<dbReference type="SUPFAM" id="SSF48498">
    <property type="entry name" value="Tetracyclin repressor-like, C-terminal domain"/>
    <property type="match status" value="1"/>
</dbReference>
<reference evidence="7 8" key="1">
    <citation type="submission" date="2020-08" db="EMBL/GenBank/DDBJ databases">
        <title>Genomic Encyclopedia of Type Strains, Phase IV (KMG-V): Genome sequencing to study the core and pangenomes of soil and plant-associated prokaryotes.</title>
        <authorList>
            <person name="Whitman W."/>
        </authorList>
    </citation>
    <scope>NUCLEOTIDE SEQUENCE [LARGE SCALE GENOMIC DNA]</scope>
    <source>
        <strain evidence="7 8">M8US30</strain>
    </source>
</reference>
<evidence type="ECO:0000313" key="8">
    <source>
        <dbReference type="Proteomes" id="UP000569092"/>
    </source>
</evidence>
<keyword evidence="2 4" id="KW-0238">DNA-binding</keyword>